<dbReference type="GO" id="GO:0032259">
    <property type="term" value="P:methylation"/>
    <property type="evidence" value="ECO:0007669"/>
    <property type="project" value="UniProtKB-KW"/>
</dbReference>
<dbReference type="STRING" id="4781.A0A0P1AEJ7"/>
<organism evidence="1 2">
    <name type="scientific">Plasmopara halstedii</name>
    <name type="common">Downy mildew of sunflower</name>
    <dbReference type="NCBI Taxonomy" id="4781"/>
    <lineage>
        <taxon>Eukaryota</taxon>
        <taxon>Sar</taxon>
        <taxon>Stramenopiles</taxon>
        <taxon>Oomycota</taxon>
        <taxon>Peronosporomycetes</taxon>
        <taxon>Peronosporales</taxon>
        <taxon>Peronosporaceae</taxon>
        <taxon>Plasmopara</taxon>
    </lineage>
</organism>
<sequence>MTYLELRGFRTDLGCILLTLTHAAPSGNNYDVISAPTTSPRVLERDLADFQSWDRQLHSNIIGHCRLPTKRLRKLMTCDWMRGECAAGWRVELLKSVQICEDWLNIAFAQLPIPQQQEFLNDGLYFMAKSKRMTVREEQKNARDLQQYFSSKELVDQVLKLVMEQLLVEQYQDVVWLEPSCGDGRFLTALLRKGAQHVVGYEIDERLQRIAENNVKQTARNVAWPEKRKLQAQVNVGDFLASNSSISVEKSVVVVGNPPFGARGDDKRDLVHCFFQHAALVWRARIIAFVVPKRCSRPEFVKTTLQLLRGDDNAGTIWKLLKEMPLPDYRFEFNTSDQIKRVRQPSVLQLFVCRTQ</sequence>
<name>A0A0P1AEJ7_PLAHL</name>
<keyword evidence="1" id="KW-0808">Transferase</keyword>
<protein>
    <submittedName>
        <fullName evidence="1">N6 adenine-specific DNA methyltransferase, N12 class</fullName>
    </submittedName>
</protein>
<dbReference type="InterPro" id="IPR029063">
    <property type="entry name" value="SAM-dependent_MTases_sf"/>
</dbReference>
<dbReference type="CDD" id="cd02440">
    <property type="entry name" value="AdoMet_MTases"/>
    <property type="match status" value="1"/>
</dbReference>
<reference evidence="2" key="1">
    <citation type="submission" date="2014-09" db="EMBL/GenBank/DDBJ databases">
        <authorList>
            <person name="Sharma Rahul"/>
            <person name="Thines Marco"/>
        </authorList>
    </citation>
    <scope>NUCLEOTIDE SEQUENCE [LARGE SCALE GENOMIC DNA]</scope>
</reference>
<dbReference type="Gene3D" id="3.40.50.150">
    <property type="entry name" value="Vaccinia Virus protein VP39"/>
    <property type="match status" value="1"/>
</dbReference>
<dbReference type="GO" id="GO:0008168">
    <property type="term" value="F:methyltransferase activity"/>
    <property type="evidence" value="ECO:0007669"/>
    <property type="project" value="UniProtKB-KW"/>
</dbReference>
<dbReference type="PRINTS" id="PR00507">
    <property type="entry name" value="N12N6MTFRASE"/>
</dbReference>
<proteinExistence type="predicted"/>
<accession>A0A0P1AEJ7</accession>
<dbReference type="Proteomes" id="UP000054928">
    <property type="component" value="Unassembled WGS sequence"/>
</dbReference>
<dbReference type="InterPro" id="IPR002052">
    <property type="entry name" value="DNA_methylase_N6_adenine_CS"/>
</dbReference>
<dbReference type="RefSeq" id="XP_024575592.1">
    <property type="nucleotide sequence ID" value="XM_024724746.1"/>
</dbReference>
<keyword evidence="1" id="KW-0489">Methyltransferase</keyword>
<dbReference type="EMBL" id="CCYD01000409">
    <property type="protein sequence ID" value="CEG39223.1"/>
    <property type="molecule type" value="Genomic_DNA"/>
</dbReference>
<dbReference type="GeneID" id="36404331"/>
<dbReference type="SUPFAM" id="SSF53335">
    <property type="entry name" value="S-adenosyl-L-methionine-dependent methyltransferases"/>
    <property type="match status" value="1"/>
</dbReference>
<dbReference type="OMA" id="QHVVGYE"/>
<dbReference type="GO" id="GO:0003676">
    <property type="term" value="F:nucleic acid binding"/>
    <property type="evidence" value="ECO:0007669"/>
    <property type="project" value="InterPro"/>
</dbReference>
<dbReference type="PROSITE" id="PS00092">
    <property type="entry name" value="N6_MTASE"/>
    <property type="match status" value="1"/>
</dbReference>
<keyword evidence="2" id="KW-1185">Reference proteome</keyword>
<dbReference type="AlphaFoldDB" id="A0A0P1AEJ7"/>
<dbReference type="OrthoDB" id="163071at2759"/>
<evidence type="ECO:0000313" key="1">
    <source>
        <dbReference type="EMBL" id="CEG39223.1"/>
    </source>
</evidence>
<evidence type="ECO:0000313" key="2">
    <source>
        <dbReference type="Proteomes" id="UP000054928"/>
    </source>
</evidence>